<evidence type="ECO:0008006" key="4">
    <source>
        <dbReference type="Google" id="ProtNLM"/>
    </source>
</evidence>
<sequence>MELNSIEDVNALDEYQKLKQIERIEKQLHRLSYVPAIFCAGMIIWIFVFTWLAASWTAMYLLPVAIAISSVGYSNVQRTDLLKQLFRLKYGA</sequence>
<evidence type="ECO:0000256" key="1">
    <source>
        <dbReference type="SAM" id="Phobius"/>
    </source>
</evidence>
<dbReference type="EMBL" id="BMYR01000027">
    <property type="protein sequence ID" value="GGW74002.1"/>
    <property type="molecule type" value="Genomic_DNA"/>
</dbReference>
<reference evidence="3" key="1">
    <citation type="journal article" date="2019" name="Int. J. Syst. Evol. Microbiol.">
        <title>The Global Catalogue of Microorganisms (GCM) 10K type strain sequencing project: providing services to taxonomists for standard genome sequencing and annotation.</title>
        <authorList>
            <consortium name="The Broad Institute Genomics Platform"/>
            <consortium name="The Broad Institute Genome Sequencing Center for Infectious Disease"/>
            <person name="Wu L."/>
            <person name="Ma J."/>
        </authorList>
    </citation>
    <scope>NUCLEOTIDE SEQUENCE [LARGE SCALE GENOMIC DNA]</scope>
    <source>
        <strain evidence="3">KCTC 23723</strain>
    </source>
</reference>
<protein>
    <recommendedName>
        <fullName evidence="4">Orphan protein</fullName>
    </recommendedName>
</protein>
<accession>A0ABQ2WTE9</accession>
<keyword evidence="1" id="KW-0472">Membrane</keyword>
<name>A0ABQ2WTE9_9ALTE</name>
<proteinExistence type="predicted"/>
<evidence type="ECO:0000313" key="2">
    <source>
        <dbReference type="EMBL" id="GGW74002.1"/>
    </source>
</evidence>
<keyword evidence="3" id="KW-1185">Reference proteome</keyword>
<dbReference type="RefSeq" id="WP_189484275.1">
    <property type="nucleotide sequence ID" value="NZ_BMYR01000027.1"/>
</dbReference>
<dbReference type="Proteomes" id="UP000634667">
    <property type="component" value="Unassembled WGS sequence"/>
</dbReference>
<feature type="transmembrane region" description="Helical" evidence="1">
    <location>
        <begin position="58"/>
        <end position="76"/>
    </location>
</feature>
<organism evidence="2 3">
    <name type="scientific">Alishewanella tabrizica</name>
    <dbReference type="NCBI Taxonomy" id="671278"/>
    <lineage>
        <taxon>Bacteria</taxon>
        <taxon>Pseudomonadati</taxon>
        <taxon>Pseudomonadota</taxon>
        <taxon>Gammaproteobacteria</taxon>
        <taxon>Alteromonadales</taxon>
        <taxon>Alteromonadaceae</taxon>
        <taxon>Alishewanella</taxon>
    </lineage>
</organism>
<keyword evidence="1" id="KW-1133">Transmembrane helix</keyword>
<gene>
    <name evidence="2" type="ORF">GCM10008111_32270</name>
</gene>
<comment type="caution">
    <text evidence="2">The sequence shown here is derived from an EMBL/GenBank/DDBJ whole genome shotgun (WGS) entry which is preliminary data.</text>
</comment>
<keyword evidence="1" id="KW-0812">Transmembrane</keyword>
<evidence type="ECO:0000313" key="3">
    <source>
        <dbReference type="Proteomes" id="UP000634667"/>
    </source>
</evidence>
<feature type="transmembrane region" description="Helical" evidence="1">
    <location>
        <begin position="31"/>
        <end position="52"/>
    </location>
</feature>